<keyword evidence="4" id="KW-1185">Reference proteome</keyword>
<reference evidence="2 4" key="1">
    <citation type="submission" date="2016-05" db="EMBL/GenBank/DDBJ databases">
        <title>Comparative analysis of secretome profiles of manganese(II)-oxidizing ascomycete fungi.</title>
        <authorList>
            <consortium name="DOE Joint Genome Institute"/>
            <person name="Zeiner C.A."/>
            <person name="Purvine S.O."/>
            <person name="Zink E.M."/>
            <person name="Wu S."/>
            <person name="Pasa-Tolic L."/>
            <person name="Chaput D.L."/>
            <person name="Haridas S."/>
            <person name="Grigoriev I.V."/>
            <person name="Santelli C.M."/>
            <person name="Hansel C.M."/>
        </authorList>
    </citation>
    <scope>NUCLEOTIDE SEQUENCE [LARGE SCALE GENOMIC DNA]</scope>
    <source>
        <strain evidence="2 4">SRC1lrK2f</strain>
    </source>
</reference>
<dbReference type="AlphaFoldDB" id="A0A177DCL0"/>
<feature type="compositionally biased region" description="Polar residues" evidence="1">
    <location>
        <begin position="35"/>
        <end position="48"/>
    </location>
</feature>
<dbReference type="EMBL" id="PDXD01000008">
    <property type="protein sequence ID" value="RYN77925.1"/>
    <property type="molecule type" value="Genomic_DNA"/>
</dbReference>
<reference evidence="3" key="3">
    <citation type="journal article" date="2019" name="J. ISSAAS">
        <title>Genomics, evolutionary history and diagnostics of the Alternaria alternata species group including apple and Asian pear pathotypes.</title>
        <authorList>
            <person name="Armitage A.D."/>
            <person name="Cockerton H.M."/>
            <person name="Sreenivasaprasad S."/>
            <person name="Woodhall J."/>
            <person name="Lane C."/>
            <person name="Harrison R.J."/>
            <person name="Clarkson J.P."/>
        </authorList>
    </citation>
    <scope>NUCLEOTIDE SEQUENCE</scope>
    <source>
        <strain evidence="3">FERA 1177</strain>
    </source>
</reference>
<evidence type="ECO:0000313" key="5">
    <source>
        <dbReference type="Proteomes" id="UP000291422"/>
    </source>
</evidence>
<organism evidence="2 4">
    <name type="scientific">Alternaria alternata</name>
    <name type="common">Alternaria rot fungus</name>
    <name type="synonym">Torula alternata</name>
    <dbReference type="NCBI Taxonomy" id="5599"/>
    <lineage>
        <taxon>Eukaryota</taxon>
        <taxon>Fungi</taxon>
        <taxon>Dikarya</taxon>
        <taxon>Ascomycota</taxon>
        <taxon>Pezizomycotina</taxon>
        <taxon>Dothideomycetes</taxon>
        <taxon>Pleosporomycetidae</taxon>
        <taxon>Pleosporales</taxon>
        <taxon>Pleosporineae</taxon>
        <taxon>Pleosporaceae</taxon>
        <taxon>Alternaria</taxon>
        <taxon>Alternaria sect. Alternaria</taxon>
        <taxon>Alternaria alternata complex</taxon>
    </lineage>
</organism>
<name>A0A177DCL0_ALTAL</name>
<dbReference type="GeneID" id="29116492"/>
<dbReference type="RefSeq" id="XP_018382935.1">
    <property type="nucleotide sequence ID" value="XM_018530898.1"/>
</dbReference>
<sequence>MAPKLKSRKSEDGKETTSEDLMFIDPSPTDMEMQDASQEAASPLTQVTVPLAGFQKSSQSSDTLSHPSSHTLSHGLPPAQIRISRRPSVPSRSSSPSSSVVDITKRPSDYSSDDEHVSSPPGYIRHPGPTRRQSDTNDWPHGVLSGGVLIRFLEDLSRSSRRDHWQVCTWLENFAARFGRFHNLDGLVVTNAQDMHMLMLAHKVWLETKSIPAEGDIFWVPGLEPAGDVDPDWEAKAKNNLPKLSSTHSQKHWMAGEAQYLHGTSTERPRKGNMVCERWIDGMGWEREIWQA</sequence>
<reference evidence="5" key="2">
    <citation type="journal article" date="2019" name="bioRxiv">
        <title>Genomics, evolutionary history and diagnostics of the Alternaria alternata species group including apple and Asian pear pathotypes.</title>
        <authorList>
            <person name="Armitage A.D."/>
            <person name="Cockerton H.M."/>
            <person name="Sreenivasaprasad S."/>
            <person name="Woodhall J.W."/>
            <person name="Lane C.R."/>
            <person name="Harrison R.J."/>
            <person name="Clarkson J.P."/>
        </authorList>
    </citation>
    <scope>NUCLEOTIDE SEQUENCE [LARGE SCALE GENOMIC DNA]</scope>
    <source>
        <strain evidence="5">FERA 1177</strain>
    </source>
</reference>
<dbReference type="VEuPathDB" id="FungiDB:CC77DRAFT_260386"/>
<evidence type="ECO:0000313" key="2">
    <source>
        <dbReference type="EMBL" id="OAG17514.1"/>
    </source>
</evidence>
<feature type="region of interest" description="Disordered" evidence="1">
    <location>
        <begin position="1"/>
        <end position="139"/>
    </location>
</feature>
<feature type="compositionally biased region" description="Low complexity" evidence="1">
    <location>
        <begin position="86"/>
        <end position="101"/>
    </location>
</feature>
<dbReference type="Proteomes" id="UP000077248">
    <property type="component" value="Unassembled WGS sequence"/>
</dbReference>
<evidence type="ECO:0000313" key="3">
    <source>
        <dbReference type="EMBL" id="RYN77925.1"/>
    </source>
</evidence>
<evidence type="ECO:0000313" key="4">
    <source>
        <dbReference type="Proteomes" id="UP000077248"/>
    </source>
</evidence>
<dbReference type="EMBL" id="KV441486">
    <property type="protein sequence ID" value="OAG17514.1"/>
    <property type="molecule type" value="Genomic_DNA"/>
</dbReference>
<feature type="compositionally biased region" description="Low complexity" evidence="1">
    <location>
        <begin position="57"/>
        <end position="78"/>
    </location>
</feature>
<protein>
    <submittedName>
        <fullName evidence="2">Uncharacterized protein</fullName>
    </submittedName>
</protein>
<proteinExistence type="predicted"/>
<dbReference type="KEGG" id="aalt:CC77DRAFT_260386"/>
<dbReference type="Proteomes" id="UP000291422">
    <property type="component" value="Unassembled WGS sequence"/>
</dbReference>
<accession>A0A177DCL0</accession>
<feature type="compositionally biased region" description="Basic and acidic residues" evidence="1">
    <location>
        <begin position="103"/>
        <end position="117"/>
    </location>
</feature>
<gene>
    <name evidence="3" type="ORF">AA0117_g4778</name>
    <name evidence="2" type="ORF">CC77DRAFT_260386</name>
</gene>
<evidence type="ECO:0000256" key="1">
    <source>
        <dbReference type="SAM" id="MobiDB-lite"/>
    </source>
</evidence>
<feature type="compositionally biased region" description="Basic and acidic residues" evidence="1">
    <location>
        <begin position="8"/>
        <end position="17"/>
    </location>
</feature>